<feature type="region of interest" description="Disordered" evidence="1">
    <location>
        <begin position="204"/>
        <end position="235"/>
    </location>
</feature>
<dbReference type="GO" id="GO:0032259">
    <property type="term" value="P:methylation"/>
    <property type="evidence" value="ECO:0007669"/>
    <property type="project" value="UniProtKB-KW"/>
</dbReference>
<dbReference type="InterPro" id="IPR006901">
    <property type="entry name" value="TrmK"/>
</dbReference>
<dbReference type="RefSeq" id="WP_349228492.1">
    <property type="nucleotide sequence ID" value="NZ_JBBMFJ010000003.1"/>
</dbReference>
<dbReference type="CDD" id="cd02440">
    <property type="entry name" value="AdoMet_MTases"/>
    <property type="match status" value="1"/>
</dbReference>
<sequence length="235" mass="26742">MKLSNRLEHIAAKAAEVTEGYVADVGTDHGFVPIRLMESGRVKHVVAMDVRKGPLERAREHVREYHMEDRIETRLSDGLKELKPGEADTVVIAGMGGELMLRILRDGGHVRDCVKHYILSPQSELSVFRHGLEELGLSIAEEQMLLDEGKYYVILHVSPGTMHYEHEYEYRYGADLIRKQDPVLKEFLERELVQGKELLEHLSRTGTDGAKKRAESLEKELEETKEAYHALQGTD</sequence>
<protein>
    <submittedName>
        <fullName evidence="2">Class I SAM-dependent methyltransferase</fullName>
        <ecNumber evidence="2">2.1.1.-</ecNumber>
    </submittedName>
</protein>
<feature type="compositionally biased region" description="Basic and acidic residues" evidence="1">
    <location>
        <begin position="204"/>
        <end position="228"/>
    </location>
</feature>
<keyword evidence="2" id="KW-0489">Methyltransferase</keyword>
<dbReference type="PANTHER" id="PTHR38451">
    <property type="entry name" value="TRNA (ADENINE(22)-N(1))-METHYLTRANSFERASE"/>
    <property type="match status" value="1"/>
</dbReference>
<evidence type="ECO:0000313" key="3">
    <source>
        <dbReference type="Proteomes" id="UP001437460"/>
    </source>
</evidence>
<dbReference type="PANTHER" id="PTHR38451:SF1">
    <property type="entry name" value="TRNA (ADENINE(22)-N(1))-METHYLTRANSFERASE"/>
    <property type="match status" value="1"/>
</dbReference>
<gene>
    <name evidence="2" type="ORF">WMO41_02960</name>
</gene>
<accession>A0ABV1HJ40</accession>
<name>A0ABV1HJ40_9FIRM</name>
<comment type="caution">
    <text evidence="2">The sequence shown here is derived from an EMBL/GenBank/DDBJ whole genome shotgun (WGS) entry which is preliminary data.</text>
</comment>
<keyword evidence="2" id="KW-0808">Transferase</keyword>
<dbReference type="InterPro" id="IPR029063">
    <property type="entry name" value="SAM-dependent_MTases_sf"/>
</dbReference>
<dbReference type="EC" id="2.1.1.-" evidence="2"/>
<dbReference type="Pfam" id="PF04816">
    <property type="entry name" value="TrmK"/>
    <property type="match status" value="1"/>
</dbReference>
<reference evidence="2 3" key="1">
    <citation type="submission" date="2024-03" db="EMBL/GenBank/DDBJ databases">
        <title>Human intestinal bacterial collection.</title>
        <authorList>
            <person name="Pauvert C."/>
            <person name="Hitch T.C.A."/>
            <person name="Clavel T."/>
        </authorList>
    </citation>
    <scope>NUCLEOTIDE SEQUENCE [LARGE SCALE GENOMIC DNA]</scope>
    <source>
        <strain evidence="2 3">CLA-AP-H27</strain>
    </source>
</reference>
<dbReference type="Proteomes" id="UP001437460">
    <property type="component" value="Unassembled WGS sequence"/>
</dbReference>
<dbReference type="PIRSF" id="PIRSF018637">
    <property type="entry name" value="TrmK"/>
    <property type="match status" value="1"/>
</dbReference>
<proteinExistence type="predicted"/>
<organism evidence="2 3">
    <name type="scientific">Ventrimonas faecis</name>
    <dbReference type="NCBI Taxonomy" id="3133170"/>
    <lineage>
        <taxon>Bacteria</taxon>
        <taxon>Bacillati</taxon>
        <taxon>Bacillota</taxon>
        <taxon>Clostridia</taxon>
        <taxon>Lachnospirales</taxon>
        <taxon>Lachnospiraceae</taxon>
        <taxon>Ventrimonas</taxon>
    </lineage>
</organism>
<dbReference type="Gene3D" id="3.40.50.150">
    <property type="entry name" value="Vaccinia Virus protein VP39"/>
    <property type="match status" value="1"/>
</dbReference>
<keyword evidence="3" id="KW-1185">Reference proteome</keyword>
<dbReference type="EMBL" id="JBBMFJ010000003">
    <property type="protein sequence ID" value="MEQ2562141.1"/>
    <property type="molecule type" value="Genomic_DNA"/>
</dbReference>
<evidence type="ECO:0000313" key="2">
    <source>
        <dbReference type="EMBL" id="MEQ2562141.1"/>
    </source>
</evidence>
<dbReference type="GO" id="GO:0008168">
    <property type="term" value="F:methyltransferase activity"/>
    <property type="evidence" value="ECO:0007669"/>
    <property type="project" value="UniProtKB-KW"/>
</dbReference>
<dbReference type="SUPFAM" id="SSF53335">
    <property type="entry name" value="S-adenosyl-L-methionine-dependent methyltransferases"/>
    <property type="match status" value="1"/>
</dbReference>
<evidence type="ECO:0000256" key="1">
    <source>
        <dbReference type="SAM" id="MobiDB-lite"/>
    </source>
</evidence>